<accession>A0A3A9ZHN9</accession>
<feature type="transmembrane region" description="Helical" evidence="8">
    <location>
        <begin position="58"/>
        <end position="80"/>
    </location>
</feature>
<reference evidence="9 10" key="1">
    <citation type="journal article" date="2004" name="Syst. Appl. Microbiol.">
        <title>Cryptoendolithic actinomycetes from antarctic sandstone rock samples: Micromonospora endolithica sp. nov. and two isolates related to Micromonospora coerulea Jensen 1932.</title>
        <authorList>
            <person name="Hirsch P."/>
            <person name="Mevs U."/>
            <person name="Kroppenstedt R.M."/>
            <person name="Schumann P."/>
            <person name="Stackebrandt E."/>
        </authorList>
    </citation>
    <scope>NUCLEOTIDE SEQUENCE [LARGE SCALE GENOMIC DNA]</scope>
    <source>
        <strain evidence="9 10">JCM 12677</strain>
    </source>
</reference>
<dbReference type="GO" id="GO:0005886">
    <property type="term" value="C:plasma membrane"/>
    <property type="evidence" value="ECO:0007669"/>
    <property type="project" value="UniProtKB-SubCell"/>
</dbReference>
<evidence type="ECO:0000313" key="9">
    <source>
        <dbReference type="EMBL" id="RKN47679.1"/>
    </source>
</evidence>
<dbReference type="Proteomes" id="UP000281726">
    <property type="component" value="Unassembled WGS sequence"/>
</dbReference>
<dbReference type="GO" id="GO:0022857">
    <property type="term" value="F:transmembrane transporter activity"/>
    <property type="evidence" value="ECO:0007669"/>
    <property type="project" value="InterPro"/>
</dbReference>
<keyword evidence="3" id="KW-1003">Cell membrane</keyword>
<comment type="similarity">
    <text evidence="7">Belongs to the drug/metabolite transporter (DMT) superfamily. Small multidrug resistance (SMR) (TC 2.A.7.1) family.</text>
</comment>
<dbReference type="PANTHER" id="PTHR30561">
    <property type="entry name" value="SMR FAMILY PROTON-DEPENDENT DRUG EFFLUX TRANSPORTER SUGE"/>
    <property type="match status" value="1"/>
</dbReference>
<dbReference type="Gene3D" id="1.10.3730.20">
    <property type="match status" value="1"/>
</dbReference>
<keyword evidence="2" id="KW-0813">Transport</keyword>
<gene>
    <name evidence="9" type="ORF">D7223_13070</name>
</gene>
<evidence type="ECO:0000313" key="10">
    <source>
        <dbReference type="Proteomes" id="UP000281726"/>
    </source>
</evidence>
<keyword evidence="10" id="KW-1185">Reference proteome</keyword>
<comment type="subcellular location">
    <subcellularLocation>
        <location evidence="1 7">Cell membrane</location>
        <topology evidence="1 7">Multi-pass membrane protein</topology>
    </subcellularLocation>
</comment>
<evidence type="ECO:0000256" key="7">
    <source>
        <dbReference type="RuleBase" id="RU003942"/>
    </source>
</evidence>
<keyword evidence="5 8" id="KW-1133">Transmembrane helix</keyword>
<proteinExistence type="inferred from homology"/>
<dbReference type="PANTHER" id="PTHR30561:SF1">
    <property type="entry name" value="MULTIDRUG TRANSPORTER EMRE"/>
    <property type="match status" value="1"/>
</dbReference>
<evidence type="ECO:0000256" key="5">
    <source>
        <dbReference type="ARBA" id="ARBA00022989"/>
    </source>
</evidence>
<dbReference type="EMBL" id="RBAK01000004">
    <property type="protein sequence ID" value="RKN47679.1"/>
    <property type="molecule type" value="Genomic_DNA"/>
</dbReference>
<feature type="transmembrane region" description="Helical" evidence="8">
    <location>
        <begin position="86"/>
        <end position="106"/>
    </location>
</feature>
<dbReference type="SUPFAM" id="SSF103481">
    <property type="entry name" value="Multidrug resistance efflux transporter EmrE"/>
    <property type="match status" value="1"/>
</dbReference>
<dbReference type="OrthoDB" id="3175079at2"/>
<name>A0A3A9ZHN9_9ACTN</name>
<organism evidence="9 10">
    <name type="scientific">Micromonospora endolithica</name>
    <dbReference type="NCBI Taxonomy" id="230091"/>
    <lineage>
        <taxon>Bacteria</taxon>
        <taxon>Bacillati</taxon>
        <taxon>Actinomycetota</taxon>
        <taxon>Actinomycetes</taxon>
        <taxon>Micromonosporales</taxon>
        <taxon>Micromonosporaceae</taxon>
        <taxon>Micromonospora</taxon>
    </lineage>
</organism>
<dbReference type="Pfam" id="PF00893">
    <property type="entry name" value="Multi_Drug_Res"/>
    <property type="match status" value="1"/>
</dbReference>
<dbReference type="InterPro" id="IPR000390">
    <property type="entry name" value="Small_drug/metabolite_transptr"/>
</dbReference>
<comment type="caution">
    <text evidence="9">The sequence shown here is derived from an EMBL/GenBank/DDBJ whole genome shotgun (WGS) entry which is preliminary data.</text>
</comment>
<evidence type="ECO:0000256" key="3">
    <source>
        <dbReference type="ARBA" id="ARBA00022475"/>
    </source>
</evidence>
<keyword evidence="4 7" id="KW-0812">Transmembrane</keyword>
<protein>
    <submittedName>
        <fullName evidence="9">QacE family quaternary ammonium compound efflux SMR transporter</fullName>
    </submittedName>
</protein>
<dbReference type="InterPro" id="IPR045324">
    <property type="entry name" value="Small_multidrug_res"/>
</dbReference>
<dbReference type="InterPro" id="IPR037185">
    <property type="entry name" value="EmrE-like"/>
</dbReference>
<dbReference type="AlphaFoldDB" id="A0A3A9ZHN9"/>
<evidence type="ECO:0000256" key="8">
    <source>
        <dbReference type="SAM" id="Phobius"/>
    </source>
</evidence>
<evidence type="ECO:0000256" key="6">
    <source>
        <dbReference type="ARBA" id="ARBA00023136"/>
    </source>
</evidence>
<sequence length="111" mass="11723">MTSWLFLLAAIGSEITATMALRASDGLRRKTWLPLIVVGYLGSFGLFALTLRHGMAVGVAYGIWAATGLALTAVFARILFKDVLTTRMLVGIGLVATGVFIVEVGAHSARA</sequence>
<feature type="transmembrane region" description="Helical" evidence="8">
    <location>
        <begin position="32"/>
        <end position="51"/>
    </location>
</feature>
<evidence type="ECO:0000256" key="1">
    <source>
        <dbReference type="ARBA" id="ARBA00004651"/>
    </source>
</evidence>
<keyword evidence="6 8" id="KW-0472">Membrane</keyword>
<dbReference type="RefSeq" id="WP_120728602.1">
    <property type="nucleotide sequence ID" value="NZ_RBAK01000004.1"/>
</dbReference>
<evidence type="ECO:0000256" key="4">
    <source>
        <dbReference type="ARBA" id="ARBA00022692"/>
    </source>
</evidence>
<evidence type="ECO:0000256" key="2">
    <source>
        <dbReference type="ARBA" id="ARBA00022448"/>
    </source>
</evidence>